<organism evidence="1 2">
    <name type="scientific">Clostridium malenominatum</name>
    <dbReference type="NCBI Taxonomy" id="1539"/>
    <lineage>
        <taxon>Bacteria</taxon>
        <taxon>Bacillati</taxon>
        <taxon>Bacillota</taxon>
        <taxon>Clostridia</taxon>
        <taxon>Eubacteriales</taxon>
        <taxon>Clostridiaceae</taxon>
        <taxon>Clostridium</taxon>
    </lineage>
</organism>
<sequence>MNNLNEEKIIKDVLNFGAKYAKPFKVDELEFSNKFRDYCKDNLCGHYGTNWMCPPGVGEIDKLKCDLMKFTKGVVYQTIHPVKNIKDRKETDRIRDTHNQFTRSLSKHLKNKYNTKDIFPMGAGPCVICKNCSYIKGEECIYPEEAISSAEAYGIDLGAILKSCGLKFNYSEDTLAYVGIILFH</sequence>
<dbReference type="EMBL" id="BAAACF010000001">
    <property type="protein sequence ID" value="GAA0724600.1"/>
    <property type="molecule type" value="Genomic_DNA"/>
</dbReference>
<evidence type="ECO:0000313" key="1">
    <source>
        <dbReference type="EMBL" id="GAA0724600.1"/>
    </source>
</evidence>
<accession>A0ABN1IZU5</accession>
<dbReference type="Pfam" id="PF10050">
    <property type="entry name" value="DUF2284"/>
    <property type="match status" value="1"/>
</dbReference>
<evidence type="ECO:0000313" key="2">
    <source>
        <dbReference type="Proteomes" id="UP001500339"/>
    </source>
</evidence>
<reference evidence="1 2" key="1">
    <citation type="journal article" date="2019" name="Int. J. Syst. Evol. Microbiol.">
        <title>The Global Catalogue of Microorganisms (GCM) 10K type strain sequencing project: providing services to taxonomists for standard genome sequencing and annotation.</title>
        <authorList>
            <consortium name="The Broad Institute Genomics Platform"/>
            <consortium name="The Broad Institute Genome Sequencing Center for Infectious Disease"/>
            <person name="Wu L."/>
            <person name="Ma J."/>
        </authorList>
    </citation>
    <scope>NUCLEOTIDE SEQUENCE [LARGE SCALE GENOMIC DNA]</scope>
    <source>
        <strain evidence="1 2">JCM 1405</strain>
    </source>
</reference>
<dbReference type="Proteomes" id="UP001500339">
    <property type="component" value="Unassembled WGS sequence"/>
</dbReference>
<comment type="caution">
    <text evidence="1">The sequence shown here is derived from an EMBL/GenBank/DDBJ whole genome shotgun (WGS) entry which is preliminary data.</text>
</comment>
<dbReference type="PIRSF" id="PIRSF018748">
    <property type="entry name" value="UCP018748"/>
    <property type="match status" value="1"/>
</dbReference>
<dbReference type="RefSeq" id="WP_343769090.1">
    <property type="nucleotide sequence ID" value="NZ_BAAACF010000001.1"/>
</dbReference>
<protein>
    <submittedName>
        <fullName evidence="1">DUF2284 domain-containing protein</fullName>
    </submittedName>
</protein>
<keyword evidence="2" id="KW-1185">Reference proteome</keyword>
<proteinExistence type="predicted"/>
<dbReference type="InterPro" id="IPR019271">
    <property type="entry name" value="DUF2284_metal-binding"/>
</dbReference>
<gene>
    <name evidence="1" type="ORF">GCM10008905_18780</name>
</gene>
<name>A0ABN1IZU5_9CLOT</name>